<dbReference type="Gene3D" id="3.30.565.10">
    <property type="entry name" value="Histidine kinase-like ATPase, C-terminal domain"/>
    <property type="match status" value="1"/>
</dbReference>
<keyword evidence="2" id="KW-0418">Kinase</keyword>
<dbReference type="RefSeq" id="WP_344291810.1">
    <property type="nucleotide sequence ID" value="NZ_BAAAPF010000172.1"/>
</dbReference>
<comment type="caution">
    <text evidence="6">The sequence shown here is derived from an EMBL/GenBank/DDBJ whole genome shotgun (WGS) entry which is preliminary data.</text>
</comment>
<evidence type="ECO:0000256" key="2">
    <source>
        <dbReference type="ARBA" id="ARBA00022777"/>
    </source>
</evidence>
<dbReference type="SUPFAM" id="SSF55874">
    <property type="entry name" value="ATPase domain of HSP90 chaperone/DNA topoisomerase II/histidine kinase"/>
    <property type="match status" value="1"/>
</dbReference>
<feature type="domain" description="Signal transduction histidine kinase subgroup 3 dimerisation and phosphoacceptor" evidence="5">
    <location>
        <begin position="423"/>
        <end position="481"/>
    </location>
</feature>
<keyword evidence="4" id="KW-0472">Membrane</keyword>
<accession>A0ABP5KRQ0</accession>
<organism evidence="6 7">
    <name type="scientific">Streptomyces synnematoformans</name>
    <dbReference type="NCBI Taxonomy" id="415721"/>
    <lineage>
        <taxon>Bacteria</taxon>
        <taxon>Bacillati</taxon>
        <taxon>Actinomycetota</taxon>
        <taxon>Actinomycetes</taxon>
        <taxon>Kitasatosporales</taxon>
        <taxon>Streptomycetaceae</taxon>
        <taxon>Streptomyces</taxon>
    </lineage>
</organism>
<keyword evidence="4" id="KW-0812">Transmembrane</keyword>
<dbReference type="Pfam" id="PF07730">
    <property type="entry name" value="HisKA_3"/>
    <property type="match status" value="1"/>
</dbReference>
<gene>
    <name evidence="6" type="ORF">GCM10009802_44900</name>
</gene>
<name>A0ABP5KRQ0_9ACTN</name>
<dbReference type="InterPro" id="IPR036890">
    <property type="entry name" value="HATPase_C_sf"/>
</dbReference>
<evidence type="ECO:0000313" key="7">
    <source>
        <dbReference type="Proteomes" id="UP001500443"/>
    </source>
</evidence>
<dbReference type="Gene3D" id="1.20.5.1930">
    <property type="match status" value="1"/>
</dbReference>
<feature type="transmembrane region" description="Helical" evidence="4">
    <location>
        <begin position="6"/>
        <end position="25"/>
    </location>
</feature>
<keyword evidence="7" id="KW-1185">Reference proteome</keyword>
<feature type="transmembrane region" description="Helical" evidence="4">
    <location>
        <begin position="108"/>
        <end position="125"/>
    </location>
</feature>
<dbReference type="InterPro" id="IPR050482">
    <property type="entry name" value="Sensor_HK_TwoCompSys"/>
</dbReference>
<feature type="transmembrane region" description="Helical" evidence="4">
    <location>
        <begin position="131"/>
        <end position="150"/>
    </location>
</feature>
<keyword evidence="1" id="KW-0808">Transferase</keyword>
<reference evidence="7" key="1">
    <citation type="journal article" date="2019" name="Int. J. Syst. Evol. Microbiol.">
        <title>The Global Catalogue of Microorganisms (GCM) 10K type strain sequencing project: providing services to taxonomists for standard genome sequencing and annotation.</title>
        <authorList>
            <consortium name="The Broad Institute Genomics Platform"/>
            <consortium name="The Broad Institute Genome Sequencing Center for Infectious Disease"/>
            <person name="Wu L."/>
            <person name="Ma J."/>
        </authorList>
    </citation>
    <scope>NUCLEOTIDE SEQUENCE [LARGE SCALE GENOMIC DNA]</scope>
    <source>
        <strain evidence="7">JCM 15481</strain>
    </source>
</reference>
<proteinExistence type="predicted"/>
<dbReference type="InterPro" id="IPR011712">
    <property type="entry name" value="Sig_transdc_His_kin_sub3_dim/P"/>
</dbReference>
<evidence type="ECO:0000256" key="3">
    <source>
        <dbReference type="ARBA" id="ARBA00023012"/>
    </source>
</evidence>
<keyword evidence="4" id="KW-1133">Transmembrane helix</keyword>
<dbReference type="PANTHER" id="PTHR24421">
    <property type="entry name" value="NITRATE/NITRITE SENSOR PROTEIN NARX-RELATED"/>
    <property type="match status" value="1"/>
</dbReference>
<evidence type="ECO:0000256" key="4">
    <source>
        <dbReference type="SAM" id="Phobius"/>
    </source>
</evidence>
<sequence length="644" mass="68955">MLQPRFAGLFAFAATFLLFTIRILWHLQSLAFHTKWSAGLVGFCIAMEVVLAAALVLLVTGRGQPVLLLCIQAGAVFAPYLVVGQGWGLAGTALCASVLLAAPLRASWVLFAVVAVGDAVLAGYFHPSALMFAYALFVNVANGFAIFAIVRLAQLVRQTHEDGQRLADVEVEAERLRAADRLSTDVGTQLSTLVGQTRDALASPTVDHGRLTVLGGLAHRAAADARAIADIHRSPRPVGPAPRRQPPVGVELRFARWAHLLIVADFLATSVINMLWDGSAFEFTAAHIVILLAAALQLHIGSPREGGGAPRWWRLALATQVGLVVGMTLFPAPRDEISMFLLLAGGTAAVRMRPPWSWATPAAIAVACFAYSQHHEGVWTGGYTAASALYWAAVIYALHNLPEITRRLHATRDELTRVAVITERLRLARDIHDLLGFHLSAIKLKIELALRARETDPAATRGHLKQAQHSAEQALTEVRTFTTAGDSVSCRDELSAARALLEAWGATVTVSNDAGPLPRDVDNLMGIIVREAATNIIRHARPETCTFEITAAEGKVRVRVANDGADRPHVRADPCPAAGLANLRARIETLGGHLTADTEHDTFTLTASVAIDPAPALPMAPTGRAKCTADDAAVTVRTADRLPT</sequence>
<dbReference type="EMBL" id="BAAAPF010000172">
    <property type="protein sequence ID" value="GAA2136109.1"/>
    <property type="molecule type" value="Genomic_DNA"/>
</dbReference>
<dbReference type="CDD" id="cd16917">
    <property type="entry name" value="HATPase_UhpB-NarQ-NarX-like"/>
    <property type="match status" value="1"/>
</dbReference>
<dbReference type="Proteomes" id="UP001500443">
    <property type="component" value="Unassembled WGS sequence"/>
</dbReference>
<keyword evidence="3" id="KW-0902">Two-component regulatory system</keyword>
<evidence type="ECO:0000259" key="5">
    <source>
        <dbReference type="Pfam" id="PF07730"/>
    </source>
</evidence>
<evidence type="ECO:0000256" key="1">
    <source>
        <dbReference type="ARBA" id="ARBA00022679"/>
    </source>
</evidence>
<evidence type="ECO:0000313" key="6">
    <source>
        <dbReference type="EMBL" id="GAA2136109.1"/>
    </source>
</evidence>
<protein>
    <recommendedName>
        <fullName evidence="5">Signal transduction histidine kinase subgroup 3 dimerisation and phosphoacceptor domain-containing protein</fullName>
    </recommendedName>
</protein>
<feature type="transmembrane region" description="Helical" evidence="4">
    <location>
        <begin position="37"/>
        <end position="60"/>
    </location>
</feature>